<name>A0ABS9Q042_9MICO</name>
<comment type="caution">
    <text evidence="1">The sequence shown here is derived from an EMBL/GenBank/DDBJ whole genome shotgun (WGS) entry which is preliminary data.</text>
</comment>
<proteinExistence type="predicted"/>
<protein>
    <submittedName>
        <fullName evidence="1">Uncharacterized protein</fullName>
    </submittedName>
</protein>
<reference evidence="1 2" key="1">
    <citation type="submission" date="2022-02" db="EMBL/GenBank/DDBJ databases">
        <title>Uncovering new skin microbiome diversity through culturing and metagenomics.</title>
        <authorList>
            <person name="Conlan S."/>
            <person name="Deming C."/>
            <person name="Nisc Comparative Sequencing Program N."/>
            <person name="Segre J.A."/>
        </authorList>
    </citation>
    <scope>NUCLEOTIDE SEQUENCE [LARGE SCALE GENOMIC DNA]</scope>
    <source>
        <strain evidence="1 2">ACRQZ</strain>
    </source>
</reference>
<keyword evidence="2" id="KW-1185">Reference proteome</keyword>
<gene>
    <name evidence="1" type="ORF">MHL29_04440</name>
</gene>
<sequence>MEPTDLDDLMAALRTWAGKQKRAYDENHLETLLGLRQMRQDLAATQWPGGSVRETYEQAWLSHGPVAAPDVETAAQTVETFVRFLRSTGRLSHGSGEAKLLAKEARQGASYVQEHGGDRTTWGQNKVLMDFGESRGISLLGAADLDEVQTRLSEIMEQWNALPDDERRALMPLPGGGMSLPTIPDLGTVGGGDGLGPEDDGLEELVADIAHEIVRPGEVPAVVGPDSRPLADYLDHAAGDALALLGMVAVHAQLDADAPDVTPDVFDDAWDTIPFLQDLARFVAWVREAGEVQLTATGNLKRADAAHLWEALGLDARPGGESADGTYAWRSAADCAALERLFATAVVMDLVALQERRLLPGAGPRGDANPGASALIATVETIAAHRDVDLIGAQEAVWIYACQVAWALQRPVTREELTDFLGGWSGLWRAGEPGSAGRARVVDRAVAMAEYLGLVDRAGTGWTGNPRGVYALGLWASIALRRAGEVG</sequence>
<evidence type="ECO:0000313" key="1">
    <source>
        <dbReference type="EMBL" id="MCG7321144.1"/>
    </source>
</evidence>
<dbReference type="Proteomes" id="UP001521931">
    <property type="component" value="Unassembled WGS sequence"/>
</dbReference>
<accession>A0ABS9Q042</accession>
<evidence type="ECO:0000313" key="2">
    <source>
        <dbReference type="Proteomes" id="UP001521931"/>
    </source>
</evidence>
<dbReference type="EMBL" id="JAKRCV010000008">
    <property type="protein sequence ID" value="MCG7321144.1"/>
    <property type="molecule type" value="Genomic_DNA"/>
</dbReference>
<organism evidence="1 2">
    <name type="scientific">Arsenicicoccus bolidensis</name>
    <dbReference type="NCBI Taxonomy" id="229480"/>
    <lineage>
        <taxon>Bacteria</taxon>
        <taxon>Bacillati</taxon>
        <taxon>Actinomycetota</taxon>
        <taxon>Actinomycetes</taxon>
        <taxon>Micrococcales</taxon>
        <taxon>Intrasporangiaceae</taxon>
        <taxon>Arsenicicoccus</taxon>
    </lineage>
</organism>
<dbReference type="RefSeq" id="WP_019287108.1">
    <property type="nucleotide sequence ID" value="NZ_DAMCTM010000018.1"/>
</dbReference>